<dbReference type="InterPro" id="IPR029058">
    <property type="entry name" value="AB_hydrolase_fold"/>
</dbReference>
<keyword evidence="2" id="KW-1185">Reference proteome</keyword>
<protein>
    <submittedName>
        <fullName evidence="1">Alpha/beta hydrolase family protein</fullName>
    </submittedName>
</protein>
<dbReference type="OrthoDB" id="9798122at2"/>
<organism evidence="1 2">
    <name type="scientific">Francisella frigiditurris</name>
    <dbReference type="NCBI Taxonomy" id="1542390"/>
    <lineage>
        <taxon>Bacteria</taxon>
        <taxon>Pseudomonadati</taxon>
        <taxon>Pseudomonadota</taxon>
        <taxon>Gammaproteobacteria</taxon>
        <taxon>Thiotrichales</taxon>
        <taxon>Francisellaceae</taxon>
        <taxon>Francisella</taxon>
    </lineage>
</organism>
<dbReference type="Proteomes" id="UP000182521">
    <property type="component" value="Chromosome"/>
</dbReference>
<dbReference type="GO" id="GO:0016787">
    <property type="term" value="F:hydrolase activity"/>
    <property type="evidence" value="ECO:0007669"/>
    <property type="project" value="UniProtKB-KW"/>
</dbReference>
<dbReference type="KEGG" id="frc:KX01_1665"/>
<gene>
    <name evidence="1" type="ORF">KX01_1665</name>
</gene>
<evidence type="ECO:0000313" key="2">
    <source>
        <dbReference type="Proteomes" id="UP000182521"/>
    </source>
</evidence>
<accession>A0A1J0KSB6</accession>
<name>A0A1J0KSB6_9GAMM</name>
<reference evidence="2" key="1">
    <citation type="submission" date="2014-10" db="EMBL/GenBank/DDBJ databases">
        <authorList>
            <person name="Kuske C.R."/>
            <person name="Challacombe J.F."/>
            <person name="Daligault H.E."/>
            <person name="Davenport K.W."/>
            <person name="Johnson S.L."/>
            <person name="Siddaramappa S."/>
            <person name="Petersen J.M."/>
        </authorList>
    </citation>
    <scope>NUCLEOTIDE SEQUENCE [LARGE SCALE GENOMIC DNA]</scope>
    <source>
        <strain evidence="2">CA97-1460</strain>
    </source>
</reference>
<dbReference type="EMBL" id="CP009654">
    <property type="protein sequence ID" value="APC96591.1"/>
    <property type="molecule type" value="Genomic_DNA"/>
</dbReference>
<dbReference type="SUPFAM" id="SSF53474">
    <property type="entry name" value="alpha/beta-Hydrolases"/>
    <property type="match status" value="1"/>
</dbReference>
<proteinExistence type="predicted"/>
<dbReference type="STRING" id="1542390.KX01_1665"/>
<keyword evidence="1" id="KW-0378">Hydrolase</keyword>
<dbReference type="AlphaFoldDB" id="A0A1J0KSB6"/>
<sequence length="502" mass="56109">MIKRSLLAILTLVSIGNAEVTKSVTWNVSDAQNAYVKDFICNDAINADDCSTNKNNLKELTGIDLNKIPFGSSDIKEIELNEISYTTDNEFPSTGKITSKVSGLLMLPDTKSPKGVVLYYHPTVFDNSGVPSNLDPKNKDAFMFDTIYASIYASQGYIVVAPDYIGQGDDYSNPHPYVLYPKQSVNTAVDLLNDVAGTIKEKYKLGDNEKLNLHATGYSEGASYAIWTAKCLQSSYSCYHYVNPLNNLYRLRAVAGMSGAYNISNVTLNFLEDNNDSDEYKLQSKLVTTLLKPALAANTLVSYLYYGNEDSSLNAKDFDKGFFDMKCSTLPQDNCNIGYENLNLRNVFLQKHVEDEKVVGAIFSSAMYKKFPNQESASHYAIPTGNNSILDLISEKVFDNQLLLQAMQDANIDDFGSETRTPTYLFTFKEDSIVTKLNYDKFMKNANAIVDGYVFDNDKIIRNSMGGFPIKLDINKVDHLTGEIYANLFTYNYINDLNKAYL</sequence>
<evidence type="ECO:0000313" key="1">
    <source>
        <dbReference type="EMBL" id="APC96591.1"/>
    </source>
</evidence>
<dbReference type="Gene3D" id="3.40.50.1820">
    <property type="entry name" value="alpha/beta hydrolase"/>
    <property type="match status" value="1"/>
</dbReference>